<reference evidence="7" key="1">
    <citation type="submission" date="2023-01" db="EMBL/GenBank/DDBJ databases">
        <authorList>
            <person name="Piombo E."/>
        </authorList>
    </citation>
    <scope>NUCLEOTIDE SEQUENCE</scope>
</reference>
<feature type="transmembrane region" description="Helical" evidence="6">
    <location>
        <begin position="301"/>
        <end position="326"/>
    </location>
</feature>
<keyword evidence="3 6" id="KW-0812">Transmembrane</keyword>
<dbReference type="PANTHER" id="PTHR43791:SF32">
    <property type="entry name" value="MAJOR FACILITATOR SUPERFAMILY (MFS) PROFILE DOMAIN-CONTAINING PROTEIN"/>
    <property type="match status" value="1"/>
</dbReference>
<feature type="transmembrane region" description="Helical" evidence="6">
    <location>
        <begin position="272"/>
        <end position="289"/>
    </location>
</feature>
<evidence type="ECO:0000256" key="1">
    <source>
        <dbReference type="ARBA" id="ARBA00004141"/>
    </source>
</evidence>
<comment type="subcellular location">
    <subcellularLocation>
        <location evidence="1">Membrane</location>
        <topology evidence="1">Multi-pass membrane protein</topology>
    </subcellularLocation>
</comment>
<dbReference type="GO" id="GO:0016020">
    <property type="term" value="C:membrane"/>
    <property type="evidence" value="ECO:0007669"/>
    <property type="project" value="UniProtKB-SubCell"/>
</dbReference>
<evidence type="ECO:0000256" key="5">
    <source>
        <dbReference type="ARBA" id="ARBA00023136"/>
    </source>
</evidence>
<sequence>AIQQGLVAYLATRILLGICLGGYIPASLYSITMWYKKSETSTRFFIFFMGNSVARASSGLVAFGLLRMRGAAGLAGWKWLMIIDGLTAILVGLLSALLFPGTPFSSLKSLSYIARQRVVIDDPTTLQKRHSVTFEDVISTLTNWAIYPHLLIALLGNAPANAISAYDPTIINSFGYERLTSNALNSVGSWIQLFLNPAFGYLADRLRMRGLSMMIGTRNVLITYLIVVDNPSKDVRYAVLTLALSFVGVWHPINGSWVALDARNAEQRSIIMAVYIMIANCAGTVGGPLFSENDAPMYCRAWTICVALLSAALFCGVLAHIQYYFLNRWAMRKEIDNESEGSSASVDEGGSAARR</sequence>
<evidence type="ECO:0008006" key="9">
    <source>
        <dbReference type="Google" id="ProtNLM"/>
    </source>
</evidence>
<keyword evidence="4 6" id="KW-1133">Transmembrane helix</keyword>
<organism evidence="7 8">
    <name type="scientific">Clonostachys chloroleuca</name>
    <dbReference type="NCBI Taxonomy" id="1926264"/>
    <lineage>
        <taxon>Eukaryota</taxon>
        <taxon>Fungi</taxon>
        <taxon>Dikarya</taxon>
        <taxon>Ascomycota</taxon>
        <taxon>Pezizomycotina</taxon>
        <taxon>Sordariomycetes</taxon>
        <taxon>Hypocreomycetidae</taxon>
        <taxon>Hypocreales</taxon>
        <taxon>Bionectriaceae</taxon>
        <taxon>Clonostachys</taxon>
    </lineage>
</organism>
<evidence type="ECO:0000256" key="4">
    <source>
        <dbReference type="ARBA" id="ARBA00022989"/>
    </source>
</evidence>
<protein>
    <recommendedName>
        <fullName evidence="9">Major facilitator superfamily (MFS) profile domain-containing protein</fullName>
    </recommendedName>
</protein>
<comment type="caution">
    <text evidence="7">The sequence shown here is derived from an EMBL/GenBank/DDBJ whole genome shotgun (WGS) entry which is preliminary data.</text>
</comment>
<dbReference type="Gene3D" id="1.20.1250.20">
    <property type="entry name" value="MFS general substrate transporter like domains"/>
    <property type="match status" value="2"/>
</dbReference>
<evidence type="ECO:0000256" key="3">
    <source>
        <dbReference type="ARBA" id="ARBA00022692"/>
    </source>
</evidence>
<dbReference type="EMBL" id="CABFNP030001316">
    <property type="protein sequence ID" value="CAI6099358.1"/>
    <property type="molecule type" value="Genomic_DNA"/>
</dbReference>
<dbReference type="SUPFAM" id="SSF103473">
    <property type="entry name" value="MFS general substrate transporter"/>
    <property type="match status" value="1"/>
</dbReference>
<feature type="transmembrane region" description="Helical" evidence="6">
    <location>
        <begin position="6"/>
        <end position="32"/>
    </location>
</feature>
<feature type="transmembrane region" description="Helical" evidence="6">
    <location>
        <begin position="44"/>
        <end position="65"/>
    </location>
</feature>
<proteinExistence type="predicted"/>
<keyword evidence="2" id="KW-0813">Transport</keyword>
<feature type="transmembrane region" description="Helical" evidence="6">
    <location>
        <begin position="77"/>
        <end position="99"/>
    </location>
</feature>
<gene>
    <name evidence="7" type="ORF">CCHLO57077_00009625</name>
</gene>
<dbReference type="Pfam" id="PF07690">
    <property type="entry name" value="MFS_1"/>
    <property type="match status" value="1"/>
</dbReference>
<dbReference type="InterPro" id="IPR036259">
    <property type="entry name" value="MFS_trans_sf"/>
</dbReference>
<accession>A0AA35VI31</accession>
<evidence type="ECO:0000313" key="8">
    <source>
        <dbReference type="Proteomes" id="UP001160390"/>
    </source>
</evidence>
<feature type="transmembrane region" description="Helical" evidence="6">
    <location>
        <begin position="239"/>
        <end position="260"/>
    </location>
</feature>
<dbReference type="PANTHER" id="PTHR43791">
    <property type="entry name" value="PERMEASE-RELATED"/>
    <property type="match status" value="1"/>
</dbReference>
<name>A0AA35VI31_9HYPO</name>
<feature type="transmembrane region" description="Helical" evidence="6">
    <location>
        <begin position="210"/>
        <end position="227"/>
    </location>
</feature>
<feature type="non-terminal residue" evidence="7">
    <location>
        <position position="1"/>
    </location>
</feature>
<evidence type="ECO:0000313" key="7">
    <source>
        <dbReference type="EMBL" id="CAI6099358.1"/>
    </source>
</evidence>
<dbReference type="InterPro" id="IPR011701">
    <property type="entry name" value="MFS"/>
</dbReference>
<evidence type="ECO:0000256" key="2">
    <source>
        <dbReference type="ARBA" id="ARBA00022448"/>
    </source>
</evidence>
<dbReference type="GO" id="GO:0022857">
    <property type="term" value="F:transmembrane transporter activity"/>
    <property type="evidence" value="ECO:0007669"/>
    <property type="project" value="InterPro"/>
</dbReference>
<keyword evidence="8" id="KW-1185">Reference proteome</keyword>
<dbReference type="Proteomes" id="UP001160390">
    <property type="component" value="Unassembled WGS sequence"/>
</dbReference>
<keyword evidence="5 6" id="KW-0472">Membrane</keyword>
<dbReference type="AlphaFoldDB" id="A0AA35VI31"/>
<evidence type="ECO:0000256" key="6">
    <source>
        <dbReference type="SAM" id="Phobius"/>
    </source>
</evidence>